<feature type="region of interest" description="Disordered" evidence="1">
    <location>
        <begin position="15"/>
        <end position="73"/>
    </location>
</feature>
<dbReference type="Proteomes" id="UP000025227">
    <property type="component" value="Unplaced"/>
</dbReference>
<feature type="compositionally biased region" description="Basic and acidic residues" evidence="1">
    <location>
        <begin position="106"/>
        <end position="134"/>
    </location>
</feature>
<dbReference type="AlphaFoldDB" id="A0A7I4YEB1"/>
<dbReference type="WBParaSite" id="HCON_00091270-00001">
    <property type="protein sequence ID" value="HCON_00091270-00001"/>
    <property type="gene ID" value="HCON_00091270"/>
</dbReference>
<accession>A0A7I4YEB1</accession>
<sequence>RRVAAVLLHQAAVSLLRHHHRQPPPPRLQKPPPARLQKPPPRLQKPPPARLQSRHLDSRAATSTTHTTAPRRNFVVLERLPPMQREMVEEDINEVVMEEQQNAPPELKHAIEERCRKTHDEEDPSARRGDSLSD</sequence>
<organism evidence="2 3">
    <name type="scientific">Haemonchus contortus</name>
    <name type="common">Barber pole worm</name>
    <dbReference type="NCBI Taxonomy" id="6289"/>
    <lineage>
        <taxon>Eukaryota</taxon>
        <taxon>Metazoa</taxon>
        <taxon>Ecdysozoa</taxon>
        <taxon>Nematoda</taxon>
        <taxon>Chromadorea</taxon>
        <taxon>Rhabditida</taxon>
        <taxon>Rhabditina</taxon>
        <taxon>Rhabditomorpha</taxon>
        <taxon>Strongyloidea</taxon>
        <taxon>Trichostrongylidae</taxon>
        <taxon>Haemonchus</taxon>
    </lineage>
</organism>
<protein>
    <submittedName>
        <fullName evidence="3">GAGE domain-containing protein</fullName>
    </submittedName>
</protein>
<evidence type="ECO:0000313" key="2">
    <source>
        <dbReference type="Proteomes" id="UP000025227"/>
    </source>
</evidence>
<proteinExistence type="predicted"/>
<reference evidence="3" key="1">
    <citation type="submission" date="2020-12" db="UniProtKB">
        <authorList>
            <consortium name="WormBaseParasite"/>
        </authorList>
    </citation>
    <scope>IDENTIFICATION</scope>
    <source>
        <strain evidence="3">MHco3</strain>
    </source>
</reference>
<evidence type="ECO:0000313" key="3">
    <source>
        <dbReference type="WBParaSite" id="HCON_00091270-00001"/>
    </source>
</evidence>
<evidence type="ECO:0000256" key="1">
    <source>
        <dbReference type="SAM" id="MobiDB-lite"/>
    </source>
</evidence>
<feature type="compositionally biased region" description="Pro residues" evidence="1">
    <location>
        <begin position="23"/>
        <end position="49"/>
    </location>
</feature>
<feature type="region of interest" description="Disordered" evidence="1">
    <location>
        <begin position="97"/>
        <end position="134"/>
    </location>
</feature>
<name>A0A7I4YEB1_HAECO</name>
<keyword evidence="2" id="KW-1185">Reference proteome</keyword>